<evidence type="ECO:0000256" key="1">
    <source>
        <dbReference type="ARBA" id="ARBA00010062"/>
    </source>
</evidence>
<proteinExistence type="inferred from homology"/>
<gene>
    <name evidence="5" type="ordered locus">FraEuI1c_4562</name>
</gene>
<comment type="similarity">
    <text evidence="1">Belongs to the leucine-binding protein family.</text>
</comment>
<dbReference type="KEGG" id="fri:FraEuI1c_4562"/>
<dbReference type="InterPro" id="IPR051010">
    <property type="entry name" value="BCAA_transport"/>
</dbReference>
<dbReference type="SUPFAM" id="SSF53822">
    <property type="entry name" value="Periplasmic binding protein-like I"/>
    <property type="match status" value="1"/>
</dbReference>
<dbReference type="CDD" id="cd06341">
    <property type="entry name" value="PBP1_ABC_ligand_binding-like"/>
    <property type="match status" value="1"/>
</dbReference>
<dbReference type="Proteomes" id="UP000002484">
    <property type="component" value="Chromosome"/>
</dbReference>
<keyword evidence="2 3" id="KW-0732">Signal</keyword>
<dbReference type="InParanoid" id="E3IWT1"/>
<keyword evidence="6" id="KW-1185">Reference proteome</keyword>
<organism evidence="5 6">
    <name type="scientific">Pseudofrankia inefficax (strain DSM 45817 / CECT 9037 / DDB 130130 / EuI1c)</name>
    <name type="common">Frankia inefficax</name>
    <dbReference type="NCBI Taxonomy" id="298654"/>
    <lineage>
        <taxon>Bacteria</taxon>
        <taxon>Bacillati</taxon>
        <taxon>Actinomycetota</taxon>
        <taxon>Actinomycetes</taxon>
        <taxon>Frankiales</taxon>
        <taxon>Frankiaceae</taxon>
        <taxon>Pseudofrankia</taxon>
    </lineage>
</organism>
<dbReference type="AlphaFoldDB" id="E3IWT1"/>
<evidence type="ECO:0000256" key="3">
    <source>
        <dbReference type="SAM" id="SignalP"/>
    </source>
</evidence>
<evidence type="ECO:0000259" key="4">
    <source>
        <dbReference type="Pfam" id="PF13458"/>
    </source>
</evidence>
<dbReference type="PANTHER" id="PTHR30483:SF6">
    <property type="entry name" value="PERIPLASMIC BINDING PROTEIN OF ABC TRANSPORTER FOR NATURAL AMINO ACIDS"/>
    <property type="match status" value="1"/>
</dbReference>
<name>E3IWT1_PSEI1</name>
<dbReference type="RefSeq" id="WP_013425673.1">
    <property type="nucleotide sequence ID" value="NC_014666.1"/>
</dbReference>
<dbReference type="EMBL" id="CP002299">
    <property type="protein sequence ID" value="ADP82555.1"/>
    <property type="molecule type" value="Genomic_DNA"/>
</dbReference>
<feature type="domain" description="Leucine-binding protein" evidence="4">
    <location>
        <begin position="54"/>
        <end position="397"/>
    </location>
</feature>
<dbReference type="eggNOG" id="COG0683">
    <property type="taxonomic scope" value="Bacteria"/>
</dbReference>
<evidence type="ECO:0000256" key="2">
    <source>
        <dbReference type="ARBA" id="ARBA00022729"/>
    </source>
</evidence>
<dbReference type="InterPro" id="IPR028081">
    <property type="entry name" value="Leu-bd"/>
</dbReference>
<dbReference type="Pfam" id="PF13458">
    <property type="entry name" value="Peripla_BP_6"/>
    <property type="match status" value="1"/>
</dbReference>
<feature type="chain" id="PRO_5039241608" evidence="3">
    <location>
        <begin position="28"/>
        <end position="421"/>
    </location>
</feature>
<dbReference type="PANTHER" id="PTHR30483">
    <property type="entry name" value="LEUCINE-SPECIFIC-BINDING PROTEIN"/>
    <property type="match status" value="1"/>
</dbReference>
<dbReference type="PROSITE" id="PS51257">
    <property type="entry name" value="PROKAR_LIPOPROTEIN"/>
    <property type="match status" value="1"/>
</dbReference>
<dbReference type="Gene3D" id="3.40.50.2300">
    <property type="match status" value="2"/>
</dbReference>
<accession>E3IWT1</accession>
<reference evidence="5 6" key="1">
    <citation type="submission" date="2010-10" db="EMBL/GenBank/DDBJ databases">
        <title>Complete sequence of Frankia sp. EuI1c.</title>
        <authorList>
            <consortium name="US DOE Joint Genome Institute"/>
            <person name="Lucas S."/>
            <person name="Copeland A."/>
            <person name="Lapidus A."/>
            <person name="Cheng J.-F."/>
            <person name="Bruce D."/>
            <person name="Goodwin L."/>
            <person name="Pitluck S."/>
            <person name="Chertkov O."/>
            <person name="Detter J.C."/>
            <person name="Han C."/>
            <person name="Tapia R."/>
            <person name="Land M."/>
            <person name="Hauser L."/>
            <person name="Jeffries C."/>
            <person name="Kyrpides N."/>
            <person name="Ivanova N."/>
            <person name="Mikhailova N."/>
            <person name="Beauchemin N."/>
            <person name="Sen A."/>
            <person name="Sur S.A."/>
            <person name="Gtari M."/>
            <person name="Wall L."/>
            <person name="Tisa L."/>
            <person name="Woyke T."/>
        </authorList>
    </citation>
    <scope>NUCLEOTIDE SEQUENCE [LARGE SCALE GENOMIC DNA]</scope>
    <source>
        <strain evidence="6">DSM 45817 / CECT 9037 / EuI1c</strain>
    </source>
</reference>
<evidence type="ECO:0000313" key="6">
    <source>
        <dbReference type="Proteomes" id="UP000002484"/>
    </source>
</evidence>
<dbReference type="STRING" id="298654.FraEuI1c_4562"/>
<feature type="signal peptide" evidence="3">
    <location>
        <begin position="1"/>
        <end position="27"/>
    </location>
</feature>
<dbReference type="OrthoDB" id="3207575at2"/>
<dbReference type="HOGENOM" id="CLU_054023_0_0_11"/>
<evidence type="ECO:0000313" key="5">
    <source>
        <dbReference type="EMBL" id="ADP82555.1"/>
    </source>
</evidence>
<dbReference type="InterPro" id="IPR028082">
    <property type="entry name" value="Peripla_BP_I"/>
</dbReference>
<sequence length="421" mass="43145" precursor="true">MNLRRLPARTNTVVTAAVVLGSSILLAGCGASSTRSADGAGSCPTRTPGVTAGSVKIGLIYPDTGPTAVAATFKGTRSAVQARIDQQNASGGVGGRRIDVVWGDDESDSGKFTAEAHDLVDTEGVFGLVAQSIVVDGSAPWLQAQGIPVTGTATSASWSTHPNLFHFGNVFNPGSASTIGDYVKAQGGTKALVVIDSSTATSQNLAAQFTPSLRSRGIQVVGEVPFTDGLTSPSHVAHELADAGANTLVAATQASTFIDIYTQAKALGITLAAALSATGYDPGLLTQRGGDMAGISIISGYSAVDSPAMLAYDRAMSTYAPELADPRDDLALAGYVAADEMIQGLRLAGTCPTREAFIQNLRKVTNFTGAGLVAPVDLSKPLEPDNCFNFVKVDHAGRAFTSVPPPAALDKNGFWCGAPLT</sequence>
<protein>
    <submittedName>
        <fullName evidence="5">Putative Leu/Ile/Val-binding protein (LIV-BP)</fullName>
    </submittedName>
</protein>